<proteinExistence type="predicted"/>
<sequence>MSSESKERDEVGHPNLHRCTLLLWSSESPTMTTFSDDSEDLREIGEVCSSIDWDTKYASTDSWDYAFSGAHGVCVHDCNNYLFASLLDKIKKDFENQMISKNCQSVVDDIMRNMYTITPVKIHQQSIIVIIPNK</sequence>
<name>A0AA35YT86_LACSI</name>
<protein>
    <submittedName>
        <fullName evidence="1">Uncharacterized protein</fullName>
    </submittedName>
</protein>
<keyword evidence="2" id="KW-1185">Reference proteome</keyword>
<dbReference type="AlphaFoldDB" id="A0AA35YT86"/>
<accession>A0AA35YT86</accession>
<evidence type="ECO:0000313" key="2">
    <source>
        <dbReference type="Proteomes" id="UP001177003"/>
    </source>
</evidence>
<organism evidence="1 2">
    <name type="scientific">Lactuca saligna</name>
    <name type="common">Willowleaf lettuce</name>
    <dbReference type="NCBI Taxonomy" id="75948"/>
    <lineage>
        <taxon>Eukaryota</taxon>
        <taxon>Viridiplantae</taxon>
        <taxon>Streptophyta</taxon>
        <taxon>Embryophyta</taxon>
        <taxon>Tracheophyta</taxon>
        <taxon>Spermatophyta</taxon>
        <taxon>Magnoliopsida</taxon>
        <taxon>eudicotyledons</taxon>
        <taxon>Gunneridae</taxon>
        <taxon>Pentapetalae</taxon>
        <taxon>asterids</taxon>
        <taxon>campanulids</taxon>
        <taxon>Asterales</taxon>
        <taxon>Asteraceae</taxon>
        <taxon>Cichorioideae</taxon>
        <taxon>Cichorieae</taxon>
        <taxon>Lactucinae</taxon>
        <taxon>Lactuca</taxon>
    </lineage>
</organism>
<gene>
    <name evidence="1" type="ORF">LSALG_LOCUS19592</name>
</gene>
<dbReference type="Proteomes" id="UP001177003">
    <property type="component" value="Chromosome 4"/>
</dbReference>
<reference evidence="1" key="1">
    <citation type="submission" date="2023-04" db="EMBL/GenBank/DDBJ databases">
        <authorList>
            <person name="Vijverberg K."/>
            <person name="Xiong W."/>
            <person name="Schranz E."/>
        </authorList>
    </citation>
    <scope>NUCLEOTIDE SEQUENCE</scope>
</reference>
<evidence type="ECO:0000313" key="1">
    <source>
        <dbReference type="EMBL" id="CAI9279815.1"/>
    </source>
</evidence>
<dbReference type="EMBL" id="OX465080">
    <property type="protein sequence ID" value="CAI9279815.1"/>
    <property type="molecule type" value="Genomic_DNA"/>
</dbReference>